<proteinExistence type="predicted"/>
<dbReference type="Proteomes" id="UP000243127">
    <property type="component" value="Nucleomorph 1"/>
</dbReference>
<gene>
    <name evidence="6" type="ORF">HAN_1g167</name>
</gene>
<sequence length="494" mass="58132">MFTNFLKTSNINENSSKTIISNIKNGDRNFFEFVVICTSKVFFFTGKNSKIKSKIVSKKNIFSNGNFRPKEIRLFALCGSDKKIDIIDFQKNKVIRSFYAHKGKVNDVCFSENKINVLSGGDDKSLRLWDLSTQKCISTFNHHKNIVSGVSYFPYQKNIAASSSFDGKIRIFDFCYINLMVSFFDHKSPVEKLKFSQNQKDIISLGGTFLKIWDLNVKKEKFILKEKKPLLTMDFFENDSILYSNFRNEIKKLNLLNHKIYSVFCFKFPVICISSSLSSFAIGLSNGNICIKRFCLKIFSQNQKISKKVFFQNQDIKNFHIDSSSNFFYYPSNEKRSKKKIIKIPFLKKFTKGFLKKKKKDTNFNHEKNSFRSFIDQGLYLEGINFLSKVKNPYFIFCLMKIFKNKNVLKNFMVYFSKNFLNFFFDLFKKNFVAFSSLDIFSIFYNIIKKNGKVFDRLLDFGKLKKIFVFFKKKKINFKIRKLLVIYKNLFGFV</sequence>
<dbReference type="RefSeq" id="XP_001712327.1">
    <property type="nucleotide sequence ID" value="XM_001712275.1"/>
</dbReference>
<dbReference type="SMART" id="SM00320">
    <property type="entry name" value="WD40"/>
    <property type="match status" value="3"/>
</dbReference>
<keyword evidence="4" id="KW-0539">Nucleus</keyword>
<evidence type="ECO:0000256" key="2">
    <source>
        <dbReference type="ARBA" id="ARBA00022574"/>
    </source>
</evidence>
<dbReference type="Pfam" id="PF00400">
    <property type="entry name" value="WD40"/>
    <property type="match status" value="2"/>
</dbReference>
<reference evidence="6 7" key="1">
    <citation type="journal article" date="2007" name="Proc. Natl. Acad. Sci. U.S.A.">
        <title>Nucleomorph genome of Hemiselmis andersenii reveals complete intron loss and compaction as a driver of protein structure and function.</title>
        <authorList>
            <person name="Lane C.E."/>
            <person name="van den Heuvel K."/>
            <person name="Kozera C."/>
            <person name="Curtis B.A."/>
            <person name="Parsons B.J."/>
            <person name="Bowman S."/>
            <person name="Archibald J.M."/>
        </authorList>
    </citation>
    <scope>NUCLEOTIDE SEQUENCE [LARGE SCALE GENOMIC DNA]</scope>
    <source>
        <strain evidence="6 7">CCMP644</strain>
    </source>
</reference>
<dbReference type="AlphaFoldDB" id="A9BKG9"/>
<dbReference type="GO" id="GO:0045943">
    <property type="term" value="P:positive regulation of transcription by RNA polymerase I"/>
    <property type="evidence" value="ECO:0007669"/>
    <property type="project" value="TreeGrafter"/>
</dbReference>
<dbReference type="Gene3D" id="2.130.10.10">
    <property type="entry name" value="YVTN repeat-like/Quinoprotein amine dehydrogenase"/>
    <property type="match status" value="2"/>
</dbReference>
<dbReference type="PROSITE" id="PS50294">
    <property type="entry name" value="WD_REPEATS_REGION"/>
    <property type="match status" value="1"/>
</dbReference>
<dbReference type="GO" id="GO:0006364">
    <property type="term" value="P:rRNA processing"/>
    <property type="evidence" value="ECO:0007669"/>
    <property type="project" value="TreeGrafter"/>
</dbReference>
<evidence type="ECO:0000256" key="3">
    <source>
        <dbReference type="ARBA" id="ARBA00022737"/>
    </source>
</evidence>
<protein>
    <submittedName>
        <fullName evidence="6">U3snoRNP</fullName>
    </submittedName>
</protein>
<dbReference type="PANTHER" id="PTHR19924">
    <property type="entry name" value="UTP15 U3 SMALL NUCLEOLAR RNA-ASSOCIATED PROTEIN 15 FAMILY MEMBER"/>
    <property type="match status" value="1"/>
</dbReference>
<evidence type="ECO:0000256" key="1">
    <source>
        <dbReference type="ARBA" id="ARBA00004604"/>
    </source>
</evidence>
<dbReference type="InterPro" id="IPR036322">
    <property type="entry name" value="WD40_repeat_dom_sf"/>
</dbReference>
<accession>A9BKG9</accession>
<dbReference type="EMBL" id="CP000881">
    <property type="protein sequence ID" value="ABW98002.1"/>
    <property type="molecule type" value="Genomic_DNA"/>
</dbReference>
<keyword evidence="3" id="KW-0677">Repeat</keyword>
<dbReference type="GeneID" id="5739617"/>
<dbReference type="SUPFAM" id="SSF50978">
    <property type="entry name" value="WD40 repeat-like"/>
    <property type="match status" value="1"/>
</dbReference>
<organism evidence="6 7">
    <name type="scientific">Hemiselmis andersenii</name>
    <name type="common">Cryptophyte alga</name>
    <dbReference type="NCBI Taxonomy" id="464988"/>
    <lineage>
        <taxon>Eukaryota</taxon>
        <taxon>Cryptophyceae</taxon>
        <taxon>Cryptomonadales</taxon>
        <taxon>Hemiselmidaceae</taxon>
        <taxon>Hemiselmis</taxon>
    </lineage>
</organism>
<dbReference type="PROSITE" id="PS00678">
    <property type="entry name" value="WD_REPEATS_1"/>
    <property type="match status" value="1"/>
</dbReference>
<feature type="repeat" description="WD" evidence="5">
    <location>
        <begin position="98"/>
        <end position="139"/>
    </location>
</feature>
<evidence type="ECO:0000313" key="7">
    <source>
        <dbReference type="Proteomes" id="UP000243127"/>
    </source>
</evidence>
<dbReference type="InterPro" id="IPR015943">
    <property type="entry name" value="WD40/YVTN_repeat-like_dom_sf"/>
</dbReference>
<dbReference type="InterPro" id="IPR001680">
    <property type="entry name" value="WD40_rpt"/>
</dbReference>
<evidence type="ECO:0000313" key="6">
    <source>
        <dbReference type="EMBL" id="ABW98002.1"/>
    </source>
</evidence>
<comment type="subcellular location">
    <subcellularLocation>
        <location evidence="1">Nucleus</location>
        <location evidence="1">Nucleolus</location>
    </subcellularLocation>
</comment>
<evidence type="ECO:0000256" key="5">
    <source>
        <dbReference type="PROSITE-ProRule" id="PRU00221"/>
    </source>
</evidence>
<dbReference type="PROSITE" id="PS50082">
    <property type="entry name" value="WD_REPEATS_2"/>
    <property type="match status" value="1"/>
</dbReference>
<dbReference type="PANTHER" id="PTHR19924:SF26">
    <property type="entry name" value="U3 SMALL NUCLEOLAR RNA-ASSOCIATED PROTEIN 15 HOMOLOG"/>
    <property type="match status" value="1"/>
</dbReference>
<geneLocation type="nucleomorph" evidence="6"/>
<keyword evidence="2 5" id="KW-0853">WD repeat</keyword>
<name>A9BKG9_HEMAN</name>
<dbReference type="GO" id="GO:0005730">
    <property type="term" value="C:nucleolus"/>
    <property type="evidence" value="ECO:0007669"/>
    <property type="project" value="UniProtKB-SubCell"/>
</dbReference>
<evidence type="ECO:0000256" key="4">
    <source>
        <dbReference type="ARBA" id="ARBA00023242"/>
    </source>
</evidence>
<dbReference type="InterPro" id="IPR019775">
    <property type="entry name" value="WD40_repeat_CS"/>
</dbReference>
<keyword evidence="6" id="KW-0542">Nucleomorph</keyword>